<evidence type="ECO:0000313" key="2">
    <source>
        <dbReference type="Proteomes" id="UP001212997"/>
    </source>
</evidence>
<proteinExistence type="predicted"/>
<evidence type="ECO:0000313" key="1">
    <source>
        <dbReference type="EMBL" id="KAJ3491475.1"/>
    </source>
</evidence>
<name>A0AAD5VBW7_9APHY</name>
<sequence length="96" mass="11055">MRLPPVLQQQTLHVRWNEKSHTHLHSQGLIEHPGSRPMPNEIVDPMGHYGWSLLGGNQFANPKRLEKLGWEPVWTKKISMLEALPAMVDEAWKTVD</sequence>
<protein>
    <submittedName>
        <fullName evidence="1">Uncharacterized protein</fullName>
    </submittedName>
</protein>
<dbReference type="EMBL" id="JANAWD010000012">
    <property type="protein sequence ID" value="KAJ3491475.1"/>
    <property type="molecule type" value="Genomic_DNA"/>
</dbReference>
<dbReference type="Proteomes" id="UP001212997">
    <property type="component" value="Unassembled WGS sequence"/>
</dbReference>
<keyword evidence="2" id="KW-1185">Reference proteome</keyword>
<organism evidence="1 2">
    <name type="scientific">Meripilus lineatus</name>
    <dbReference type="NCBI Taxonomy" id="2056292"/>
    <lineage>
        <taxon>Eukaryota</taxon>
        <taxon>Fungi</taxon>
        <taxon>Dikarya</taxon>
        <taxon>Basidiomycota</taxon>
        <taxon>Agaricomycotina</taxon>
        <taxon>Agaricomycetes</taxon>
        <taxon>Polyporales</taxon>
        <taxon>Meripilaceae</taxon>
        <taxon>Meripilus</taxon>
    </lineage>
</organism>
<accession>A0AAD5VBW7</accession>
<gene>
    <name evidence="1" type="ORF">NLI96_g726</name>
</gene>
<comment type="caution">
    <text evidence="1">The sequence shown here is derived from an EMBL/GenBank/DDBJ whole genome shotgun (WGS) entry which is preliminary data.</text>
</comment>
<dbReference type="AlphaFoldDB" id="A0AAD5VBW7"/>
<reference evidence="1" key="1">
    <citation type="submission" date="2022-07" db="EMBL/GenBank/DDBJ databases">
        <title>Genome Sequence of Physisporinus lineatus.</title>
        <authorList>
            <person name="Buettner E."/>
        </authorList>
    </citation>
    <scope>NUCLEOTIDE SEQUENCE</scope>
    <source>
        <strain evidence="1">VT162</strain>
    </source>
</reference>